<evidence type="ECO:0000313" key="1">
    <source>
        <dbReference type="EMBL" id="CAG8607787.1"/>
    </source>
</evidence>
<evidence type="ECO:0000313" key="2">
    <source>
        <dbReference type="Proteomes" id="UP000789525"/>
    </source>
</evidence>
<reference evidence="1" key="1">
    <citation type="submission" date="2021-06" db="EMBL/GenBank/DDBJ databases">
        <authorList>
            <person name="Kallberg Y."/>
            <person name="Tangrot J."/>
            <person name="Rosling A."/>
        </authorList>
    </citation>
    <scope>NUCLEOTIDE SEQUENCE</scope>
    <source>
        <strain evidence="1">CL356</strain>
    </source>
</reference>
<dbReference type="EMBL" id="CAJVPT010014836">
    <property type="protein sequence ID" value="CAG8607787.1"/>
    <property type="molecule type" value="Genomic_DNA"/>
</dbReference>
<proteinExistence type="predicted"/>
<organism evidence="1 2">
    <name type="scientific">Acaulospora colombiana</name>
    <dbReference type="NCBI Taxonomy" id="27376"/>
    <lineage>
        <taxon>Eukaryota</taxon>
        <taxon>Fungi</taxon>
        <taxon>Fungi incertae sedis</taxon>
        <taxon>Mucoromycota</taxon>
        <taxon>Glomeromycotina</taxon>
        <taxon>Glomeromycetes</taxon>
        <taxon>Diversisporales</taxon>
        <taxon>Acaulosporaceae</taxon>
        <taxon>Acaulospora</taxon>
    </lineage>
</organism>
<sequence length="102" mass="11619">MSSEELANKCIQPNVFRINQDLLYPYDSFGNFETLRIGTYGCIFKATISKYKTLVVLKDIDVKSPGFTLEGFIDKLKKHQSLKFHDNILKVLGVTQKGTPFL</sequence>
<name>A0ACA9MQN8_9GLOM</name>
<dbReference type="Proteomes" id="UP000789525">
    <property type="component" value="Unassembled WGS sequence"/>
</dbReference>
<comment type="caution">
    <text evidence="1">The sequence shown here is derived from an EMBL/GenBank/DDBJ whole genome shotgun (WGS) entry which is preliminary data.</text>
</comment>
<keyword evidence="2" id="KW-1185">Reference proteome</keyword>
<gene>
    <name evidence="1" type="ORF">ACOLOM_LOCUS6915</name>
</gene>
<protein>
    <submittedName>
        <fullName evidence="1">16726_t:CDS:1</fullName>
    </submittedName>
</protein>
<accession>A0ACA9MQN8</accession>